<dbReference type="SUPFAM" id="SSF54373">
    <property type="entry name" value="FAD-linked reductases, C-terminal domain"/>
    <property type="match status" value="1"/>
</dbReference>
<dbReference type="Pfam" id="PF01266">
    <property type="entry name" value="DAO"/>
    <property type="match status" value="1"/>
</dbReference>
<dbReference type="GO" id="GO:0008115">
    <property type="term" value="F:sarcosine oxidase activity"/>
    <property type="evidence" value="ECO:0007669"/>
    <property type="project" value="UniProtKB-EC"/>
</dbReference>
<name>A0A841AAT2_9MICO</name>
<reference evidence="6 7" key="1">
    <citation type="submission" date="2020-08" db="EMBL/GenBank/DDBJ databases">
        <title>Sequencing the genomes of 1000 actinobacteria strains.</title>
        <authorList>
            <person name="Klenk H.-P."/>
        </authorList>
    </citation>
    <scope>NUCLEOTIDE SEQUENCE [LARGE SCALE GENOMIC DNA]</scope>
    <source>
        <strain evidence="6 7">DSM 28796</strain>
    </source>
</reference>
<dbReference type="AlphaFoldDB" id="A0A841AAT2"/>
<keyword evidence="7" id="KW-1185">Reference proteome</keyword>
<sequence length="383" mass="41593">MSERSTSRVAVIGAGIIGTMTAWQLAARGHQVTVYDQWNVPNDRGASAGESRIFRTAYKEGGDYIPLLRASLEKWDELEQSSGRKVLDMCGGLTLGRPDHPDVETVIGTAVDHDLEHRILDATEMAREYPQFALDPDEIGVFDPASGIFRPELAVIAARDESVRHGAEYRPYTPVLNIRPLAERIMVDTADDAVAYDKVVVATGPWAHRLAGVTRQQVHPARLVAGWFAAEDVPLHSPDRMPISIRRHDEAGFSCFPAVDGVAVKILPHHLPWLPLDEPEDLPRLIEPEFVRAIERAVERLLPGLDPSALRVSSWIEGVSPDGAPLMGPSSLDPRITLAVGMSGQGFKLAPMLGSIAADYVTDGASADTIDLFDVARLQGGAA</sequence>
<keyword evidence="3" id="KW-0274">FAD</keyword>
<comment type="caution">
    <text evidence="6">The sequence shown here is derived from an EMBL/GenBank/DDBJ whole genome shotgun (WGS) entry which is preliminary data.</text>
</comment>
<keyword evidence="4 6" id="KW-0560">Oxidoreductase</keyword>
<evidence type="ECO:0000256" key="3">
    <source>
        <dbReference type="ARBA" id="ARBA00022827"/>
    </source>
</evidence>
<evidence type="ECO:0000313" key="6">
    <source>
        <dbReference type="EMBL" id="MBB5831956.1"/>
    </source>
</evidence>
<dbReference type="NCBIfam" id="NF008425">
    <property type="entry name" value="PRK11259.1"/>
    <property type="match status" value="1"/>
</dbReference>
<dbReference type="PANTHER" id="PTHR10961:SF7">
    <property type="entry name" value="FAD DEPENDENT OXIDOREDUCTASE DOMAIN-CONTAINING PROTEIN"/>
    <property type="match status" value="1"/>
</dbReference>
<dbReference type="EC" id="1.5.3.1" evidence="6"/>
<dbReference type="InterPro" id="IPR036188">
    <property type="entry name" value="FAD/NAD-bd_sf"/>
</dbReference>
<evidence type="ECO:0000256" key="1">
    <source>
        <dbReference type="ARBA" id="ARBA00001974"/>
    </source>
</evidence>
<organism evidence="6 7">
    <name type="scientific">Brachybacterium aquaticum</name>
    <dbReference type="NCBI Taxonomy" id="1432564"/>
    <lineage>
        <taxon>Bacteria</taxon>
        <taxon>Bacillati</taxon>
        <taxon>Actinomycetota</taxon>
        <taxon>Actinomycetes</taxon>
        <taxon>Micrococcales</taxon>
        <taxon>Dermabacteraceae</taxon>
        <taxon>Brachybacterium</taxon>
    </lineage>
</organism>
<dbReference type="InterPro" id="IPR045170">
    <property type="entry name" value="MTOX"/>
</dbReference>
<dbReference type="Gene3D" id="3.30.9.10">
    <property type="entry name" value="D-Amino Acid Oxidase, subunit A, domain 2"/>
    <property type="match status" value="1"/>
</dbReference>
<evidence type="ECO:0000313" key="7">
    <source>
        <dbReference type="Proteomes" id="UP000588158"/>
    </source>
</evidence>
<evidence type="ECO:0000259" key="5">
    <source>
        <dbReference type="Pfam" id="PF01266"/>
    </source>
</evidence>
<dbReference type="PANTHER" id="PTHR10961">
    <property type="entry name" value="PEROXISOMAL SARCOSINE OXIDASE"/>
    <property type="match status" value="1"/>
</dbReference>
<dbReference type="Proteomes" id="UP000588158">
    <property type="component" value="Unassembled WGS sequence"/>
</dbReference>
<accession>A0A841AAT2</accession>
<dbReference type="Gene3D" id="3.50.50.60">
    <property type="entry name" value="FAD/NAD(P)-binding domain"/>
    <property type="match status" value="1"/>
</dbReference>
<keyword evidence="2" id="KW-0285">Flavoprotein</keyword>
<evidence type="ECO:0000256" key="2">
    <source>
        <dbReference type="ARBA" id="ARBA00022630"/>
    </source>
</evidence>
<protein>
    <submittedName>
        <fullName evidence="6">Sarcosine oxidase</fullName>
        <ecNumber evidence="6">1.5.3.1</ecNumber>
    </submittedName>
</protein>
<evidence type="ECO:0000256" key="4">
    <source>
        <dbReference type="ARBA" id="ARBA00023002"/>
    </source>
</evidence>
<dbReference type="RefSeq" id="WP_184325342.1">
    <property type="nucleotide sequence ID" value="NZ_JACHLZ010000001.1"/>
</dbReference>
<comment type="cofactor">
    <cofactor evidence="1">
        <name>FAD</name>
        <dbReference type="ChEBI" id="CHEBI:57692"/>
    </cofactor>
</comment>
<dbReference type="InterPro" id="IPR006076">
    <property type="entry name" value="FAD-dep_OxRdtase"/>
</dbReference>
<dbReference type="SUPFAM" id="SSF51905">
    <property type="entry name" value="FAD/NAD(P)-binding domain"/>
    <property type="match status" value="1"/>
</dbReference>
<proteinExistence type="predicted"/>
<gene>
    <name evidence="6" type="ORF">HNR70_001769</name>
</gene>
<dbReference type="EMBL" id="JACHLZ010000001">
    <property type="protein sequence ID" value="MBB5831956.1"/>
    <property type="molecule type" value="Genomic_DNA"/>
</dbReference>
<dbReference type="GO" id="GO:0050660">
    <property type="term" value="F:flavin adenine dinucleotide binding"/>
    <property type="evidence" value="ECO:0007669"/>
    <property type="project" value="InterPro"/>
</dbReference>
<feature type="domain" description="FAD dependent oxidoreductase" evidence="5">
    <location>
        <begin position="8"/>
        <end position="359"/>
    </location>
</feature>